<evidence type="ECO:0000259" key="1">
    <source>
        <dbReference type="Pfam" id="PF13456"/>
    </source>
</evidence>
<dbReference type="Proteomes" id="UP001281410">
    <property type="component" value="Unassembled WGS sequence"/>
</dbReference>
<proteinExistence type="predicted"/>
<dbReference type="InterPro" id="IPR002156">
    <property type="entry name" value="RNaseH_domain"/>
</dbReference>
<dbReference type="PANTHER" id="PTHR47074">
    <property type="entry name" value="BNAC02G40300D PROTEIN"/>
    <property type="match status" value="1"/>
</dbReference>
<reference evidence="2" key="1">
    <citation type="journal article" date="2023" name="Plant J.">
        <title>Genome sequences and population genomics provide insights into the demographic history, inbreeding, and mutation load of two 'living fossil' tree species of Dipteronia.</title>
        <authorList>
            <person name="Feng Y."/>
            <person name="Comes H.P."/>
            <person name="Chen J."/>
            <person name="Zhu S."/>
            <person name="Lu R."/>
            <person name="Zhang X."/>
            <person name="Li P."/>
            <person name="Qiu J."/>
            <person name="Olsen K.M."/>
            <person name="Qiu Y."/>
        </authorList>
    </citation>
    <scope>NUCLEOTIDE SEQUENCE</scope>
    <source>
        <strain evidence="2">NBL</strain>
    </source>
</reference>
<organism evidence="2 3">
    <name type="scientific">Dipteronia sinensis</name>
    <dbReference type="NCBI Taxonomy" id="43782"/>
    <lineage>
        <taxon>Eukaryota</taxon>
        <taxon>Viridiplantae</taxon>
        <taxon>Streptophyta</taxon>
        <taxon>Embryophyta</taxon>
        <taxon>Tracheophyta</taxon>
        <taxon>Spermatophyta</taxon>
        <taxon>Magnoliopsida</taxon>
        <taxon>eudicotyledons</taxon>
        <taxon>Gunneridae</taxon>
        <taxon>Pentapetalae</taxon>
        <taxon>rosids</taxon>
        <taxon>malvids</taxon>
        <taxon>Sapindales</taxon>
        <taxon>Sapindaceae</taxon>
        <taxon>Hippocastanoideae</taxon>
        <taxon>Acereae</taxon>
        <taxon>Dipteronia</taxon>
    </lineage>
</organism>
<feature type="domain" description="RNase H type-1" evidence="1">
    <location>
        <begin position="86"/>
        <end position="207"/>
    </location>
</feature>
<dbReference type="InterPro" id="IPR052929">
    <property type="entry name" value="RNase_H-like_EbsB-rel"/>
</dbReference>
<dbReference type="Pfam" id="PF13456">
    <property type="entry name" value="RVT_3"/>
    <property type="match status" value="1"/>
</dbReference>
<evidence type="ECO:0000313" key="2">
    <source>
        <dbReference type="EMBL" id="KAK3222519.1"/>
    </source>
</evidence>
<sequence length="235" mass="26373">MTDVASTLGSKNIGLLCTILWRVWYIRNQGVFQKGKNNCNEVIWWSRNYLELLKSANEKQEGKNHDLQKVRNYSWSPPRLGLLKVNCDAVIDFKKQRIGIGIIIRNSAGLVMATSSKMLQANFDSSIAKALAIYRGIQFWKDCGLGFCCIEANAKMVVRKIMDGNLDDVNGGVILDSIEGVLKDLNGVVVMDTHKMANQATHGLAKYGLVIKEDRFWMEEAPSCINHFVMADMPN</sequence>
<gene>
    <name evidence="2" type="ORF">Dsin_009544</name>
</gene>
<dbReference type="GO" id="GO:0004523">
    <property type="term" value="F:RNA-DNA hybrid ribonuclease activity"/>
    <property type="evidence" value="ECO:0007669"/>
    <property type="project" value="InterPro"/>
</dbReference>
<keyword evidence="3" id="KW-1185">Reference proteome</keyword>
<name>A0AAE0EC12_9ROSI</name>
<dbReference type="AlphaFoldDB" id="A0AAE0EC12"/>
<protein>
    <recommendedName>
        <fullName evidence="1">RNase H type-1 domain-containing protein</fullName>
    </recommendedName>
</protein>
<dbReference type="GO" id="GO:0003676">
    <property type="term" value="F:nucleic acid binding"/>
    <property type="evidence" value="ECO:0007669"/>
    <property type="project" value="InterPro"/>
</dbReference>
<evidence type="ECO:0000313" key="3">
    <source>
        <dbReference type="Proteomes" id="UP001281410"/>
    </source>
</evidence>
<comment type="caution">
    <text evidence="2">The sequence shown here is derived from an EMBL/GenBank/DDBJ whole genome shotgun (WGS) entry which is preliminary data.</text>
</comment>
<dbReference type="PANTHER" id="PTHR47074:SF48">
    <property type="entry name" value="POLYNUCLEOTIDYL TRANSFERASE, RIBONUCLEASE H-LIKE SUPERFAMILY PROTEIN"/>
    <property type="match status" value="1"/>
</dbReference>
<accession>A0AAE0EC12</accession>
<dbReference type="EMBL" id="JANJYJ010000003">
    <property type="protein sequence ID" value="KAK3222519.1"/>
    <property type="molecule type" value="Genomic_DNA"/>
</dbReference>